<proteinExistence type="predicted"/>
<dbReference type="EMBL" id="WVTA01000007">
    <property type="protein sequence ID" value="KAK3208699.1"/>
    <property type="molecule type" value="Genomic_DNA"/>
</dbReference>
<evidence type="ECO:0000313" key="2">
    <source>
        <dbReference type="Proteomes" id="UP001280581"/>
    </source>
</evidence>
<protein>
    <submittedName>
        <fullName evidence="1">Uncharacterized protein</fullName>
    </submittedName>
</protein>
<gene>
    <name evidence="1" type="ORF">GRF29_77g1600905</name>
</gene>
<evidence type="ECO:0000313" key="1">
    <source>
        <dbReference type="EMBL" id="KAK3208699.1"/>
    </source>
</evidence>
<keyword evidence="2" id="KW-1185">Reference proteome</keyword>
<dbReference type="Proteomes" id="UP001280581">
    <property type="component" value="Unassembled WGS sequence"/>
</dbReference>
<reference evidence="1 2" key="1">
    <citation type="submission" date="2021-02" db="EMBL/GenBank/DDBJ databases">
        <title>Genome assembly of Pseudopithomyces chartarum.</title>
        <authorList>
            <person name="Jauregui R."/>
            <person name="Singh J."/>
            <person name="Voisey C."/>
        </authorList>
    </citation>
    <scope>NUCLEOTIDE SEQUENCE [LARGE SCALE GENOMIC DNA]</scope>
    <source>
        <strain evidence="1 2">AGR01</strain>
    </source>
</reference>
<organism evidence="1 2">
    <name type="scientific">Pseudopithomyces chartarum</name>
    <dbReference type="NCBI Taxonomy" id="1892770"/>
    <lineage>
        <taxon>Eukaryota</taxon>
        <taxon>Fungi</taxon>
        <taxon>Dikarya</taxon>
        <taxon>Ascomycota</taxon>
        <taxon>Pezizomycotina</taxon>
        <taxon>Dothideomycetes</taxon>
        <taxon>Pleosporomycetidae</taxon>
        <taxon>Pleosporales</taxon>
        <taxon>Massarineae</taxon>
        <taxon>Didymosphaeriaceae</taxon>
        <taxon>Pseudopithomyces</taxon>
    </lineage>
</organism>
<accession>A0AAN6RHX2</accession>
<name>A0AAN6RHX2_9PLEO</name>
<comment type="caution">
    <text evidence="1">The sequence shown here is derived from an EMBL/GenBank/DDBJ whole genome shotgun (WGS) entry which is preliminary data.</text>
</comment>
<sequence length="201" mass="23102">MAFPFLRLPNEIRLMIYQLLFLFYPFHMYAGLVLSCSELYSQAGEELVKLAGPILNDIQGRWNARLRWPLEIRMPVNVAQLRRITLFMDPGTIYTMALNSPDFNTYLQVIRRTILLGSLRPGFPSPYRLHSSSGRLVYTIEGLNGGDNHEIECYGTGRQAIGFEAAFKHIRDRPTRHDWSVTVSTDHQDGGYQVHFGIKRP</sequence>
<dbReference type="AlphaFoldDB" id="A0AAN6RHX2"/>